<dbReference type="InterPro" id="IPR018531">
    <property type="entry name" value="DUF1993"/>
</dbReference>
<dbReference type="EMBL" id="JAUSVK010000001">
    <property type="protein sequence ID" value="MDQ0396148.1"/>
    <property type="molecule type" value="Genomic_DNA"/>
</dbReference>
<accession>A0ABU0FNF7</accession>
<dbReference type="PANTHER" id="PTHR36922:SF1">
    <property type="entry name" value="DUF1993 DOMAIN-CONTAINING PROTEIN"/>
    <property type="match status" value="1"/>
</dbReference>
<dbReference type="InterPro" id="IPR034660">
    <property type="entry name" value="DinB/YfiT-like"/>
</dbReference>
<evidence type="ECO:0000313" key="1">
    <source>
        <dbReference type="EMBL" id="MDQ0396148.1"/>
    </source>
</evidence>
<organism evidence="1 2">
    <name type="scientific">Labrys monachus</name>
    <dbReference type="NCBI Taxonomy" id="217067"/>
    <lineage>
        <taxon>Bacteria</taxon>
        <taxon>Pseudomonadati</taxon>
        <taxon>Pseudomonadota</taxon>
        <taxon>Alphaproteobacteria</taxon>
        <taxon>Hyphomicrobiales</taxon>
        <taxon>Xanthobacteraceae</taxon>
        <taxon>Labrys</taxon>
    </lineage>
</organism>
<evidence type="ECO:0000313" key="2">
    <source>
        <dbReference type="Proteomes" id="UP001237448"/>
    </source>
</evidence>
<dbReference type="PANTHER" id="PTHR36922">
    <property type="entry name" value="BLL2446 PROTEIN"/>
    <property type="match status" value="1"/>
</dbReference>
<dbReference type="Pfam" id="PF09351">
    <property type="entry name" value="DUF1993"/>
    <property type="match status" value="1"/>
</dbReference>
<dbReference type="Gene3D" id="1.20.120.450">
    <property type="entry name" value="dinb family like domain"/>
    <property type="match status" value="1"/>
</dbReference>
<reference evidence="1 2" key="1">
    <citation type="submission" date="2023-07" db="EMBL/GenBank/DDBJ databases">
        <title>Genomic Encyclopedia of Type Strains, Phase IV (KMG-IV): sequencing the most valuable type-strain genomes for metagenomic binning, comparative biology and taxonomic classification.</title>
        <authorList>
            <person name="Goeker M."/>
        </authorList>
    </citation>
    <scope>NUCLEOTIDE SEQUENCE [LARGE SCALE GENOMIC DNA]</scope>
    <source>
        <strain evidence="1 2">DSM 5896</strain>
    </source>
</reference>
<name>A0ABU0FNF7_9HYPH</name>
<gene>
    <name evidence="1" type="ORF">J3R73_005940</name>
</gene>
<comment type="caution">
    <text evidence="1">The sequence shown here is derived from an EMBL/GenBank/DDBJ whole genome shotgun (WGS) entry which is preliminary data.</text>
</comment>
<proteinExistence type="predicted"/>
<dbReference type="SUPFAM" id="SSF109854">
    <property type="entry name" value="DinB/YfiT-like putative metalloenzymes"/>
    <property type="match status" value="1"/>
</dbReference>
<sequence length="170" mass="18572">MPFSIDQASVPVFIQFLESLAAMLGKAAAHAEARKVEPAVFCQLRLFPDMLPLSRQVSLACDFAKLATARLAAVEAPKYADDERDFAQLQERIARTLDFIRSVPKAAVAAGAERIVTMKLAKGEHSFAGPVYLMHMALPNFFFHIATAYAILRSNGVELGKFDFIGSLPA</sequence>
<dbReference type="RefSeq" id="WP_307435982.1">
    <property type="nucleotide sequence ID" value="NZ_JAUSVK010000001.1"/>
</dbReference>
<keyword evidence="2" id="KW-1185">Reference proteome</keyword>
<dbReference type="Proteomes" id="UP001237448">
    <property type="component" value="Unassembled WGS sequence"/>
</dbReference>
<protein>
    <recommendedName>
        <fullName evidence="3">DUF1993 domain-containing protein</fullName>
    </recommendedName>
</protein>
<evidence type="ECO:0008006" key="3">
    <source>
        <dbReference type="Google" id="ProtNLM"/>
    </source>
</evidence>